<keyword evidence="1" id="KW-0812">Transmembrane</keyword>
<dbReference type="EMBL" id="JACHGY010000001">
    <property type="protein sequence ID" value="MBB6430777.1"/>
    <property type="molecule type" value="Genomic_DNA"/>
</dbReference>
<dbReference type="RefSeq" id="WP_184678271.1">
    <property type="nucleotide sequence ID" value="NZ_JACHGY010000001.1"/>
</dbReference>
<dbReference type="Proteomes" id="UP000541810">
    <property type="component" value="Unassembled WGS sequence"/>
</dbReference>
<sequence>MDNRKVGLIIVLVLIGIGYAVMFNSRKLPPVEVMFIQPKATDRALFSFNDEVAFEEIKVVRPAVEPKEGELYMVTEDQIVWHLIPREPKEGEEEIERPATDLLRYGQGMRGMRRAEGIPRRGIPLEPGVGYIFSATLADGEGEVELTFTTAGKS</sequence>
<keyword evidence="1" id="KW-1133">Transmembrane helix</keyword>
<accession>A0A7X0H828</accession>
<gene>
    <name evidence="2" type="ORF">HNQ40_002583</name>
</gene>
<evidence type="ECO:0000313" key="3">
    <source>
        <dbReference type="Proteomes" id="UP000541810"/>
    </source>
</evidence>
<dbReference type="AlphaFoldDB" id="A0A7X0H828"/>
<comment type="caution">
    <text evidence="2">The sequence shown here is derived from an EMBL/GenBank/DDBJ whole genome shotgun (WGS) entry which is preliminary data.</text>
</comment>
<evidence type="ECO:0000256" key="1">
    <source>
        <dbReference type="SAM" id="Phobius"/>
    </source>
</evidence>
<organism evidence="2 3">
    <name type="scientific">Algisphaera agarilytica</name>
    <dbReference type="NCBI Taxonomy" id="1385975"/>
    <lineage>
        <taxon>Bacteria</taxon>
        <taxon>Pseudomonadati</taxon>
        <taxon>Planctomycetota</taxon>
        <taxon>Phycisphaerae</taxon>
        <taxon>Phycisphaerales</taxon>
        <taxon>Phycisphaeraceae</taxon>
        <taxon>Algisphaera</taxon>
    </lineage>
</organism>
<reference evidence="2 3" key="1">
    <citation type="submission" date="2020-08" db="EMBL/GenBank/DDBJ databases">
        <title>Genomic Encyclopedia of Type Strains, Phase IV (KMG-IV): sequencing the most valuable type-strain genomes for metagenomic binning, comparative biology and taxonomic classification.</title>
        <authorList>
            <person name="Goeker M."/>
        </authorList>
    </citation>
    <scope>NUCLEOTIDE SEQUENCE [LARGE SCALE GENOMIC DNA]</scope>
    <source>
        <strain evidence="2 3">DSM 103725</strain>
    </source>
</reference>
<keyword evidence="3" id="KW-1185">Reference proteome</keyword>
<proteinExistence type="predicted"/>
<evidence type="ECO:0000313" key="2">
    <source>
        <dbReference type="EMBL" id="MBB6430777.1"/>
    </source>
</evidence>
<feature type="transmembrane region" description="Helical" evidence="1">
    <location>
        <begin position="6"/>
        <end position="24"/>
    </location>
</feature>
<protein>
    <submittedName>
        <fullName evidence="2">Uncharacterized protein</fullName>
    </submittedName>
</protein>
<keyword evidence="1" id="KW-0472">Membrane</keyword>
<name>A0A7X0H828_9BACT</name>